<dbReference type="EMBL" id="VYGV01000016">
    <property type="protein sequence ID" value="NWF47255.1"/>
    <property type="molecule type" value="Genomic_DNA"/>
</dbReference>
<dbReference type="AlphaFoldDB" id="A0A7Y8GYK5"/>
<evidence type="ECO:0000313" key="1">
    <source>
        <dbReference type="EMBL" id="NWF47255.1"/>
    </source>
</evidence>
<protein>
    <submittedName>
        <fullName evidence="1">Uncharacterized protein</fullName>
    </submittedName>
</protein>
<sequence length="207" mass="22741">MSLNNDHILQSIQKSGKAIHDSRELLKAEVARYTEHLISVMGSQPLGPMADSAFGQLKLVARMHQEMQGLEEQLRGIYQSATHLKSNDVQIIEALPHRRSSEASYERVEDAKVVAPVVRRKPGRKLSAKPVADAAPVQRRGGRVSTNDDKVLAALRRLLKVFKNTALPQAQIAAEAGIPVGSIAASLHRLQDAGRVVQKARGHYRLN</sequence>
<evidence type="ECO:0000313" key="2">
    <source>
        <dbReference type="Proteomes" id="UP000545507"/>
    </source>
</evidence>
<dbReference type="Proteomes" id="UP000545507">
    <property type="component" value="Unassembled WGS sequence"/>
</dbReference>
<name>A0A7Y8GYK5_9BURK</name>
<accession>A0A7Y8GYK5</accession>
<gene>
    <name evidence="1" type="ORF">F3K02_18640</name>
</gene>
<organism evidence="1 2">
    <name type="scientific">Hydrogenophaga aromaticivorans</name>
    <dbReference type="NCBI Taxonomy" id="2610898"/>
    <lineage>
        <taxon>Bacteria</taxon>
        <taxon>Pseudomonadati</taxon>
        <taxon>Pseudomonadota</taxon>
        <taxon>Betaproteobacteria</taxon>
        <taxon>Burkholderiales</taxon>
        <taxon>Comamonadaceae</taxon>
        <taxon>Hydrogenophaga</taxon>
    </lineage>
</organism>
<comment type="caution">
    <text evidence="1">The sequence shown here is derived from an EMBL/GenBank/DDBJ whole genome shotgun (WGS) entry which is preliminary data.</text>
</comment>
<keyword evidence="2" id="KW-1185">Reference proteome</keyword>
<proteinExistence type="predicted"/>
<dbReference type="RefSeq" id="WP_177137133.1">
    <property type="nucleotide sequence ID" value="NZ_VYGV01000016.1"/>
</dbReference>
<reference evidence="1 2" key="1">
    <citation type="submission" date="2019-09" db="EMBL/GenBank/DDBJ databases">
        <title>Hydrogenophaga aromatica sp. nov., isolated from a para-xylene-degrading enrichment culture.</title>
        <authorList>
            <person name="Tancsics A."/>
            <person name="Banerjee S."/>
        </authorList>
    </citation>
    <scope>NUCLEOTIDE SEQUENCE [LARGE SCALE GENOMIC DNA]</scope>
    <source>
        <strain evidence="1 2">D2P1</strain>
    </source>
</reference>